<name>A0ACC1BUB8_9ROSI</name>
<comment type="caution">
    <text evidence="1">The sequence shown here is derived from an EMBL/GenBank/DDBJ whole genome shotgun (WGS) entry which is preliminary data.</text>
</comment>
<dbReference type="Proteomes" id="UP001164250">
    <property type="component" value="Chromosome 3"/>
</dbReference>
<keyword evidence="2" id="KW-1185">Reference proteome</keyword>
<gene>
    <name evidence="1" type="ORF">Patl1_04373</name>
</gene>
<proteinExistence type="predicted"/>
<reference evidence="2" key="1">
    <citation type="journal article" date="2023" name="G3 (Bethesda)">
        <title>Genome assembly and association tests identify interacting loci associated with vigor, precocity, and sex in interspecific pistachio rootstocks.</title>
        <authorList>
            <person name="Palmer W."/>
            <person name="Jacygrad E."/>
            <person name="Sagayaradj S."/>
            <person name="Cavanaugh K."/>
            <person name="Han R."/>
            <person name="Bertier L."/>
            <person name="Beede B."/>
            <person name="Kafkas S."/>
            <person name="Golino D."/>
            <person name="Preece J."/>
            <person name="Michelmore R."/>
        </authorList>
    </citation>
    <scope>NUCLEOTIDE SEQUENCE [LARGE SCALE GENOMIC DNA]</scope>
</reference>
<protein>
    <submittedName>
        <fullName evidence="1">Uncharacterized protein</fullName>
    </submittedName>
</protein>
<accession>A0ACC1BUB8</accession>
<evidence type="ECO:0000313" key="2">
    <source>
        <dbReference type="Proteomes" id="UP001164250"/>
    </source>
</evidence>
<organism evidence="1 2">
    <name type="scientific">Pistacia atlantica</name>
    <dbReference type="NCBI Taxonomy" id="434234"/>
    <lineage>
        <taxon>Eukaryota</taxon>
        <taxon>Viridiplantae</taxon>
        <taxon>Streptophyta</taxon>
        <taxon>Embryophyta</taxon>
        <taxon>Tracheophyta</taxon>
        <taxon>Spermatophyta</taxon>
        <taxon>Magnoliopsida</taxon>
        <taxon>eudicotyledons</taxon>
        <taxon>Gunneridae</taxon>
        <taxon>Pentapetalae</taxon>
        <taxon>rosids</taxon>
        <taxon>malvids</taxon>
        <taxon>Sapindales</taxon>
        <taxon>Anacardiaceae</taxon>
        <taxon>Pistacia</taxon>
    </lineage>
</organism>
<sequence length="197" mass="22163">MSSHLVSGVSTSGSAPKTTRQTADFRPSLWGNHFPNNSSDFEAIDSATQEEHEQLKKDLRTMIVETTDTSTQKLHMIDIVQRLGMAYHFVKEIGDVLGKVYNNSNIDNYNKLHSVSLHFRLLRQHGIKISCDVFEKFKDDEGKFKASLINDVQGMLNLYEAAYFGIQGEDILDEALAYTTAHFKSMGSRLALSLQSK</sequence>
<dbReference type="EMBL" id="CM047899">
    <property type="protein sequence ID" value="KAJ0102692.1"/>
    <property type="molecule type" value="Genomic_DNA"/>
</dbReference>
<evidence type="ECO:0000313" key="1">
    <source>
        <dbReference type="EMBL" id="KAJ0102692.1"/>
    </source>
</evidence>